<organism evidence="1 2">
    <name type="scientific">Caerostris extrusa</name>
    <name type="common">Bark spider</name>
    <name type="synonym">Caerostris bankana</name>
    <dbReference type="NCBI Taxonomy" id="172846"/>
    <lineage>
        <taxon>Eukaryota</taxon>
        <taxon>Metazoa</taxon>
        <taxon>Ecdysozoa</taxon>
        <taxon>Arthropoda</taxon>
        <taxon>Chelicerata</taxon>
        <taxon>Arachnida</taxon>
        <taxon>Araneae</taxon>
        <taxon>Araneomorphae</taxon>
        <taxon>Entelegynae</taxon>
        <taxon>Araneoidea</taxon>
        <taxon>Araneidae</taxon>
        <taxon>Caerostris</taxon>
    </lineage>
</organism>
<evidence type="ECO:0000313" key="2">
    <source>
        <dbReference type="Proteomes" id="UP001054945"/>
    </source>
</evidence>
<gene>
    <name evidence="1" type="ORF">CEXT_43581</name>
</gene>
<evidence type="ECO:0000313" key="1">
    <source>
        <dbReference type="EMBL" id="GIX84903.1"/>
    </source>
</evidence>
<comment type="caution">
    <text evidence="1">The sequence shown here is derived from an EMBL/GenBank/DDBJ whole genome shotgun (WGS) entry which is preliminary data.</text>
</comment>
<accession>A0AAV4NM64</accession>
<sequence length="140" mass="15462">MVETAAGEKKDQEREDFSLVAVPGAGKNTSARYGISNPRLHRSGMASGTRIWNKTLRGFEHQEEHLDQAPSLQYAWLHGLIIRRHSRIMNLLAKSKAGEIGWRVRGVFPLSAGKRCNPCPDLILHEGGGRAIVVDGSDHL</sequence>
<name>A0AAV4NM64_CAEEX</name>
<dbReference type="EMBL" id="BPLR01003462">
    <property type="protein sequence ID" value="GIX84903.1"/>
    <property type="molecule type" value="Genomic_DNA"/>
</dbReference>
<proteinExistence type="predicted"/>
<protein>
    <submittedName>
        <fullName evidence="1">Uncharacterized protein</fullName>
    </submittedName>
</protein>
<keyword evidence="2" id="KW-1185">Reference proteome</keyword>
<dbReference type="Proteomes" id="UP001054945">
    <property type="component" value="Unassembled WGS sequence"/>
</dbReference>
<dbReference type="AlphaFoldDB" id="A0AAV4NM64"/>
<reference evidence="1 2" key="1">
    <citation type="submission" date="2021-06" db="EMBL/GenBank/DDBJ databases">
        <title>Caerostris extrusa draft genome.</title>
        <authorList>
            <person name="Kono N."/>
            <person name="Arakawa K."/>
        </authorList>
    </citation>
    <scope>NUCLEOTIDE SEQUENCE [LARGE SCALE GENOMIC DNA]</scope>
</reference>